<keyword evidence="6" id="KW-0804">Transcription</keyword>
<dbReference type="STRING" id="6290.A0A0N4W592"/>
<dbReference type="GO" id="GO:0060261">
    <property type="term" value="P:positive regulation of transcription initiation by RNA polymerase II"/>
    <property type="evidence" value="ECO:0007669"/>
    <property type="project" value="TreeGrafter"/>
</dbReference>
<evidence type="ECO:0000256" key="4">
    <source>
        <dbReference type="ARBA" id="ARBA00023015"/>
    </source>
</evidence>
<dbReference type="GO" id="GO:0016592">
    <property type="term" value="C:mediator complex"/>
    <property type="evidence" value="ECO:0007669"/>
    <property type="project" value="InterPro"/>
</dbReference>
<evidence type="ECO:0000256" key="7">
    <source>
        <dbReference type="ARBA" id="ARBA00023242"/>
    </source>
</evidence>
<dbReference type="WBParaSite" id="HPLM_0000511401-mRNA-1">
    <property type="protein sequence ID" value="HPLM_0000511401-mRNA-1"/>
    <property type="gene ID" value="HPLM_0000511401"/>
</dbReference>
<proteinExistence type="inferred from homology"/>
<evidence type="ECO:0000313" key="10">
    <source>
        <dbReference type="Proteomes" id="UP000268014"/>
    </source>
</evidence>
<evidence type="ECO:0000256" key="6">
    <source>
        <dbReference type="ARBA" id="ARBA00023163"/>
    </source>
</evidence>
<evidence type="ECO:0000313" key="11">
    <source>
        <dbReference type="WBParaSite" id="HPLM_0000511401-mRNA-1"/>
    </source>
</evidence>
<evidence type="ECO:0000256" key="1">
    <source>
        <dbReference type="ARBA" id="ARBA00004123"/>
    </source>
</evidence>
<dbReference type="PANTHER" id="PTHR12898:SF1">
    <property type="entry name" value="MEDIATOR OF RNA POLYMERASE II TRANSCRIPTION SUBUNIT 24"/>
    <property type="match status" value="1"/>
</dbReference>
<keyword evidence="7" id="KW-0539">Nucleus</keyword>
<dbReference type="EMBL" id="UZAF01016290">
    <property type="protein sequence ID" value="VDO24912.1"/>
    <property type="molecule type" value="Genomic_DNA"/>
</dbReference>
<evidence type="ECO:0000256" key="2">
    <source>
        <dbReference type="ARBA" id="ARBA00007864"/>
    </source>
</evidence>
<dbReference type="InterPro" id="IPR021429">
    <property type="entry name" value="Mediator_Med24"/>
</dbReference>
<keyword evidence="10" id="KW-1185">Reference proteome</keyword>
<keyword evidence="4" id="KW-0805">Transcription regulation</keyword>
<evidence type="ECO:0000256" key="8">
    <source>
        <dbReference type="ARBA" id="ARBA00031960"/>
    </source>
</evidence>
<keyword evidence="5" id="KW-0010">Activator</keyword>
<dbReference type="Proteomes" id="UP000268014">
    <property type="component" value="Unassembled WGS sequence"/>
</dbReference>
<dbReference type="AlphaFoldDB" id="A0A0N4W592"/>
<protein>
    <recommendedName>
        <fullName evidence="3">Mediator of RNA polymerase II transcription subunit 24</fullName>
    </recommendedName>
    <alternativeName>
        <fullName evidence="8">Mediator complex subunit 24</fullName>
    </alternativeName>
</protein>
<comment type="subcellular location">
    <subcellularLocation>
        <location evidence="1">Nucleus</location>
    </subcellularLocation>
</comment>
<dbReference type="PANTHER" id="PTHR12898">
    <property type="entry name" value="MEDIATOR OF RNA POLYMERASE II TRANSCRIPTION SUBUNIT 24"/>
    <property type="match status" value="1"/>
</dbReference>
<name>A0A0N4W592_HAEPC</name>
<reference evidence="9 10" key="2">
    <citation type="submission" date="2018-11" db="EMBL/GenBank/DDBJ databases">
        <authorList>
            <consortium name="Pathogen Informatics"/>
        </authorList>
    </citation>
    <scope>NUCLEOTIDE SEQUENCE [LARGE SCALE GENOMIC DNA]</scope>
    <source>
        <strain evidence="9 10">MHpl1</strain>
    </source>
</reference>
<dbReference type="GO" id="GO:0003712">
    <property type="term" value="F:transcription coregulator activity"/>
    <property type="evidence" value="ECO:0007669"/>
    <property type="project" value="TreeGrafter"/>
</dbReference>
<accession>A0A0N4W592</accession>
<evidence type="ECO:0000256" key="3">
    <source>
        <dbReference type="ARBA" id="ARBA00019693"/>
    </source>
</evidence>
<dbReference type="OMA" id="RWSDSQW"/>
<dbReference type="OrthoDB" id="21216at2759"/>
<reference evidence="11" key="1">
    <citation type="submission" date="2016-04" db="UniProtKB">
        <authorList>
            <consortium name="WormBaseParasite"/>
        </authorList>
    </citation>
    <scope>IDENTIFICATION</scope>
</reference>
<evidence type="ECO:0000256" key="5">
    <source>
        <dbReference type="ARBA" id="ARBA00023159"/>
    </source>
</evidence>
<gene>
    <name evidence="9" type="ORF">HPLM_LOCUS5106</name>
</gene>
<organism evidence="11">
    <name type="scientific">Haemonchus placei</name>
    <name type="common">Barber's pole worm</name>
    <dbReference type="NCBI Taxonomy" id="6290"/>
    <lineage>
        <taxon>Eukaryota</taxon>
        <taxon>Metazoa</taxon>
        <taxon>Ecdysozoa</taxon>
        <taxon>Nematoda</taxon>
        <taxon>Chromadorea</taxon>
        <taxon>Rhabditida</taxon>
        <taxon>Rhabditina</taxon>
        <taxon>Rhabditomorpha</taxon>
        <taxon>Strongyloidea</taxon>
        <taxon>Trichostrongylidae</taxon>
        <taxon>Haemonchus</taxon>
    </lineage>
</organism>
<sequence>MVTTARPSWISDVVCRLWEDRGSVFDLSSQLREELSSIKPKSDELRLLAQEFFQAATMTSYPDHRMLECVKMLSHSELISWIDLLRTITGFTQFQRSRCVVALCGMLESELPHLQCSFSHISECLALTEAIIDVFVWIVEAIQAYRDLDDFEVIDVEGVLFQTFSSFLNDPFVFRLMCLATKKYAAVIKSSIVNKLYDLRYQDGTSVILNYEELQNSFLRIFDPPKLESSELSVKYNFRRSGIRSLTAVFSCFRVLAAVEEVADTMLLFGQINAISHHEIVSDMLHASFMILLEEQETRDSCKSSIEMFFYVKMPRVWAAMIRLGMKPESVVRGVQHMLTECRQVIDNVDSIVKDNTIRAIVRQLISERVMSDADGELLIAQRNEQLKMIQGLACLTRDDVQRQTQVAVVLSAVQARHVIDKLWNMQEKLMTVLTRLIGSGGYAFDAFCSSYGLEGTLGEMSSRLASLNLLSESPSNVCVDRNMTFDLTFTMLTRIVYKYSNLTLDELVTDPRGGPDNTACAFYQWSSRYVKRISSNGQESFERDTPLVPPELKAAYKERVLRLKERQLFWDPVVCNYGKLLHEMPIVGEVILDFFKDRKHIEEDVSRIFAAFRKANCLLVCIIQWLECQVPDKEMLKKAWLYAQRQNWAGPNVLHLIDHCNRAGAHKSWFELMVDFMMDKKGQVQFEVPYVIPLVKLLTQVMLMSVWIIDREYKRVNNWRNSEPKQKRARMSGEAQIHPSIRILQETVEVAINKFVKESSQGSLHQPISSVCHIVRMIASAPESEAKQLLLPYLKHLLVSIAATFRLCVGTLPAADIHWACTSCHNHAVAVVDV</sequence>
<evidence type="ECO:0000313" key="9">
    <source>
        <dbReference type="EMBL" id="VDO24912.1"/>
    </source>
</evidence>
<comment type="similarity">
    <text evidence="2">Belongs to the Mediator complex subunit 24 family.</text>
</comment>
<dbReference type="Pfam" id="PF11277">
    <property type="entry name" value="Med24_N"/>
    <property type="match status" value="1"/>
</dbReference>